<proteinExistence type="predicted"/>
<comment type="caution">
    <text evidence="1">The sequence shown here is derived from an EMBL/GenBank/DDBJ whole genome shotgun (WGS) entry which is preliminary data.</text>
</comment>
<evidence type="ECO:0000313" key="1">
    <source>
        <dbReference type="EMBL" id="TKR87959.1"/>
    </source>
</evidence>
<dbReference type="OrthoDB" id="10254988at2759"/>
<dbReference type="Proteomes" id="UP000298663">
    <property type="component" value="Unassembled WGS sequence"/>
</dbReference>
<dbReference type="EMBL" id="AZBU02000003">
    <property type="protein sequence ID" value="TKR87959.1"/>
    <property type="molecule type" value="Genomic_DNA"/>
</dbReference>
<protein>
    <submittedName>
        <fullName evidence="1">Uncharacterized protein</fullName>
    </submittedName>
</protein>
<reference evidence="1 2" key="2">
    <citation type="journal article" date="2019" name="G3 (Bethesda)">
        <title>Hybrid Assembly of the Genome of the Entomopathogenic Nematode Steinernema carpocapsae Identifies the X-Chromosome.</title>
        <authorList>
            <person name="Serra L."/>
            <person name="Macchietto M."/>
            <person name="Macias-Munoz A."/>
            <person name="McGill C.J."/>
            <person name="Rodriguez I.M."/>
            <person name="Rodriguez B."/>
            <person name="Murad R."/>
            <person name="Mortazavi A."/>
        </authorList>
    </citation>
    <scope>NUCLEOTIDE SEQUENCE [LARGE SCALE GENOMIC DNA]</scope>
    <source>
        <strain evidence="1 2">ALL</strain>
    </source>
</reference>
<gene>
    <name evidence="1" type="ORF">L596_012280</name>
</gene>
<name>A0A4U5NWK5_STECR</name>
<reference evidence="1 2" key="1">
    <citation type="journal article" date="2015" name="Genome Biol.">
        <title>Comparative genomics of Steinernema reveals deeply conserved gene regulatory networks.</title>
        <authorList>
            <person name="Dillman A.R."/>
            <person name="Macchietto M."/>
            <person name="Porter C.F."/>
            <person name="Rogers A."/>
            <person name="Williams B."/>
            <person name="Antoshechkin I."/>
            <person name="Lee M.M."/>
            <person name="Goodwin Z."/>
            <person name="Lu X."/>
            <person name="Lewis E.E."/>
            <person name="Goodrich-Blair H."/>
            <person name="Stock S.P."/>
            <person name="Adams B.J."/>
            <person name="Sternberg P.W."/>
            <person name="Mortazavi A."/>
        </authorList>
    </citation>
    <scope>NUCLEOTIDE SEQUENCE [LARGE SCALE GENOMIC DNA]</scope>
    <source>
        <strain evidence="1 2">ALL</strain>
    </source>
</reference>
<dbReference type="AlphaFoldDB" id="A0A4U5NWK5"/>
<sequence length="72" mass="7952">MQAIQEGFAGEARNMRESENRGLGTRKIFEFGILGFGVNMGELQEFAHLTKIPSSKLLWVTGVKNGLIKLDA</sequence>
<organism evidence="1 2">
    <name type="scientific">Steinernema carpocapsae</name>
    <name type="common">Entomopathogenic nematode</name>
    <dbReference type="NCBI Taxonomy" id="34508"/>
    <lineage>
        <taxon>Eukaryota</taxon>
        <taxon>Metazoa</taxon>
        <taxon>Ecdysozoa</taxon>
        <taxon>Nematoda</taxon>
        <taxon>Chromadorea</taxon>
        <taxon>Rhabditida</taxon>
        <taxon>Tylenchina</taxon>
        <taxon>Panagrolaimomorpha</taxon>
        <taxon>Strongyloidoidea</taxon>
        <taxon>Steinernematidae</taxon>
        <taxon>Steinernema</taxon>
    </lineage>
</organism>
<accession>A0A4U5NWK5</accession>
<evidence type="ECO:0000313" key="2">
    <source>
        <dbReference type="Proteomes" id="UP000298663"/>
    </source>
</evidence>
<keyword evidence="2" id="KW-1185">Reference proteome</keyword>